<dbReference type="GO" id="GO:0045893">
    <property type="term" value="P:positive regulation of DNA-templated transcription"/>
    <property type="evidence" value="ECO:0007669"/>
    <property type="project" value="TreeGrafter"/>
</dbReference>
<dbReference type="InterPro" id="IPR003106">
    <property type="entry name" value="Leu_zip_homeo"/>
</dbReference>
<dbReference type="PRINTS" id="PR00031">
    <property type="entry name" value="HTHREPRESSR"/>
</dbReference>
<dbReference type="CDD" id="cd00086">
    <property type="entry name" value="homeodomain"/>
    <property type="match status" value="1"/>
</dbReference>
<evidence type="ECO:0000256" key="4">
    <source>
        <dbReference type="ARBA" id="ARBA00023155"/>
    </source>
</evidence>
<keyword evidence="2" id="KW-0805">Transcription regulation</keyword>
<feature type="compositionally biased region" description="Polar residues" evidence="10">
    <location>
        <begin position="217"/>
        <end position="228"/>
    </location>
</feature>
<dbReference type="PROSITE" id="PS00027">
    <property type="entry name" value="HOMEOBOX_1"/>
    <property type="match status" value="1"/>
</dbReference>
<name>A0A8T0IX71_CERPU</name>
<dbReference type="Proteomes" id="UP000822688">
    <property type="component" value="Chromosome 2"/>
</dbReference>
<dbReference type="GO" id="GO:0042802">
    <property type="term" value="F:identical protein binding"/>
    <property type="evidence" value="ECO:0007669"/>
    <property type="project" value="UniProtKB-ARBA"/>
</dbReference>
<comment type="caution">
    <text evidence="12">The sequence shown here is derived from an EMBL/GenBank/DDBJ whole genome shotgun (WGS) entry which is preliminary data.</text>
</comment>
<evidence type="ECO:0000256" key="8">
    <source>
        <dbReference type="PROSITE-ProRule" id="PRU00108"/>
    </source>
</evidence>
<evidence type="ECO:0000259" key="11">
    <source>
        <dbReference type="PROSITE" id="PS50071"/>
    </source>
</evidence>
<accession>A0A8T0IX71</accession>
<dbReference type="Gene3D" id="1.10.10.60">
    <property type="entry name" value="Homeodomain-like"/>
    <property type="match status" value="1"/>
</dbReference>
<feature type="domain" description="Homeobox" evidence="11">
    <location>
        <begin position="87"/>
        <end position="147"/>
    </location>
</feature>
<feature type="compositionally biased region" description="Acidic residues" evidence="10">
    <location>
        <begin position="72"/>
        <end position="84"/>
    </location>
</feature>
<feature type="DNA-binding region" description="Homeobox" evidence="8">
    <location>
        <begin position="89"/>
        <end position="148"/>
    </location>
</feature>
<organism evidence="12 13">
    <name type="scientific">Ceratodon purpureus</name>
    <name type="common">Fire moss</name>
    <name type="synonym">Dicranum purpureum</name>
    <dbReference type="NCBI Taxonomy" id="3225"/>
    <lineage>
        <taxon>Eukaryota</taxon>
        <taxon>Viridiplantae</taxon>
        <taxon>Streptophyta</taxon>
        <taxon>Embryophyta</taxon>
        <taxon>Bryophyta</taxon>
        <taxon>Bryophytina</taxon>
        <taxon>Bryopsida</taxon>
        <taxon>Dicranidae</taxon>
        <taxon>Pseudoditrichales</taxon>
        <taxon>Ditrichaceae</taxon>
        <taxon>Ceratodon</taxon>
    </lineage>
</organism>
<dbReference type="PROSITE" id="PS50071">
    <property type="entry name" value="HOMEOBOX_2"/>
    <property type="match status" value="1"/>
</dbReference>
<comment type="subcellular location">
    <subcellularLocation>
        <location evidence="1 8 9">Nucleus</location>
    </subcellularLocation>
</comment>
<proteinExistence type="inferred from homology"/>
<gene>
    <name evidence="12" type="ORF">KC19_2G160900</name>
</gene>
<evidence type="ECO:0000256" key="1">
    <source>
        <dbReference type="ARBA" id="ARBA00004123"/>
    </source>
</evidence>
<evidence type="ECO:0000256" key="5">
    <source>
        <dbReference type="ARBA" id="ARBA00023163"/>
    </source>
</evidence>
<keyword evidence="6 8" id="KW-0539">Nucleus</keyword>
<dbReference type="GO" id="GO:0000981">
    <property type="term" value="F:DNA-binding transcription factor activity, RNA polymerase II-specific"/>
    <property type="evidence" value="ECO:0007669"/>
    <property type="project" value="InterPro"/>
</dbReference>
<dbReference type="EMBL" id="CM026422">
    <property type="protein sequence ID" value="KAG0587386.1"/>
    <property type="molecule type" value="Genomic_DNA"/>
</dbReference>
<evidence type="ECO:0000313" key="12">
    <source>
        <dbReference type="EMBL" id="KAG0587386.1"/>
    </source>
</evidence>
<evidence type="ECO:0000256" key="3">
    <source>
        <dbReference type="ARBA" id="ARBA00023125"/>
    </source>
</evidence>
<evidence type="ECO:0000256" key="10">
    <source>
        <dbReference type="SAM" id="MobiDB-lite"/>
    </source>
</evidence>
<dbReference type="PANTHER" id="PTHR24326">
    <property type="entry name" value="HOMEOBOX-LEUCINE ZIPPER PROTEIN"/>
    <property type="match status" value="1"/>
</dbReference>
<dbReference type="SMART" id="SM00389">
    <property type="entry name" value="HOX"/>
    <property type="match status" value="1"/>
</dbReference>
<evidence type="ECO:0000313" key="13">
    <source>
        <dbReference type="Proteomes" id="UP000822688"/>
    </source>
</evidence>
<keyword evidence="13" id="KW-1185">Reference proteome</keyword>
<dbReference type="FunFam" id="1.10.10.60:FF:000159">
    <property type="entry name" value="Homeobox-leucine zipper protein HAT5"/>
    <property type="match status" value="1"/>
</dbReference>
<dbReference type="InterPro" id="IPR009057">
    <property type="entry name" value="Homeodomain-like_sf"/>
</dbReference>
<evidence type="ECO:0000256" key="9">
    <source>
        <dbReference type="RuleBase" id="RU000682"/>
    </source>
</evidence>
<keyword evidence="4 8" id="KW-0371">Homeobox</keyword>
<reference evidence="12" key="1">
    <citation type="submission" date="2020-06" db="EMBL/GenBank/DDBJ databases">
        <title>WGS assembly of Ceratodon purpureus strain R40.</title>
        <authorList>
            <person name="Carey S.B."/>
            <person name="Jenkins J."/>
            <person name="Shu S."/>
            <person name="Lovell J.T."/>
            <person name="Sreedasyam A."/>
            <person name="Maumus F."/>
            <person name="Tiley G.P."/>
            <person name="Fernandez-Pozo N."/>
            <person name="Barry K."/>
            <person name="Chen C."/>
            <person name="Wang M."/>
            <person name="Lipzen A."/>
            <person name="Daum C."/>
            <person name="Saski C.A."/>
            <person name="Payton A.C."/>
            <person name="Mcbreen J.C."/>
            <person name="Conrad R.E."/>
            <person name="Kollar L.M."/>
            <person name="Olsson S."/>
            <person name="Huttunen S."/>
            <person name="Landis J.B."/>
            <person name="Wickett N.J."/>
            <person name="Johnson M.G."/>
            <person name="Rensing S.A."/>
            <person name="Grimwood J."/>
            <person name="Schmutz J."/>
            <person name="Mcdaniel S.F."/>
        </authorList>
    </citation>
    <scope>NUCLEOTIDE SEQUENCE</scope>
    <source>
        <strain evidence="12">R40</strain>
    </source>
</reference>
<dbReference type="InterPro" id="IPR001356">
    <property type="entry name" value="HD"/>
</dbReference>
<protein>
    <recommendedName>
        <fullName evidence="11">Homeobox domain-containing protein</fullName>
    </recommendedName>
</protein>
<dbReference type="Pfam" id="PF00046">
    <property type="entry name" value="Homeodomain"/>
    <property type="match status" value="1"/>
</dbReference>
<evidence type="ECO:0000256" key="2">
    <source>
        <dbReference type="ARBA" id="ARBA00023015"/>
    </source>
</evidence>
<keyword evidence="5" id="KW-0804">Transcription</keyword>
<dbReference type="SUPFAM" id="SSF46689">
    <property type="entry name" value="Homeodomain-like"/>
    <property type="match status" value="1"/>
</dbReference>
<dbReference type="PANTHER" id="PTHR24326:SF606">
    <property type="entry name" value="HOMEOBOX-LEUCINE ZIPPER PROTEIN ATHB-54"/>
    <property type="match status" value="1"/>
</dbReference>
<evidence type="ECO:0000256" key="7">
    <source>
        <dbReference type="ARBA" id="ARBA00025748"/>
    </source>
</evidence>
<dbReference type="GO" id="GO:0005634">
    <property type="term" value="C:nucleus"/>
    <property type="evidence" value="ECO:0007669"/>
    <property type="project" value="UniProtKB-SubCell"/>
</dbReference>
<evidence type="ECO:0000256" key="6">
    <source>
        <dbReference type="ARBA" id="ARBA00023242"/>
    </source>
</evidence>
<feature type="compositionally biased region" description="Polar residues" evidence="10">
    <location>
        <begin position="185"/>
        <end position="205"/>
    </location>
</feature>
<dbReference type="GO" id="GO:0043565">
    <property type="term" value="F:sequence-specific DNA binding"/>
    <property type="evidence" value="ECO:0007669"/>
    <property type="project" value="InterPro"/>
</dbReference>
<dbReference type="Pfam" id="PF02183">
    <property type="entry name" value="HALZ"/>
    <property type="match status" value="1"/>
</dbReference>
<dbReference type="InterPro" id="IPR017970">
    <property type="entry name" value="Homeobox_CS"/>
</dbReference>
<feature type="region of interest" description="Disordered" evidence="10">
    <location>
        <begin position="182"/>
        <end position="278"/>
    </location>
</feature>
<keyword evidence="3 8" id="KW-0238">DNA-binding</keyword>
<sequence length="341" mass="37951">MAMAAPSLSSFGGQNVMLMRNDMGSSNSLVAMLNSCNPHVGFQAPRSGGGLEDAIVGCGQKRPYYPTFEGAPQEEPEDDVDGDADPSHQVEKKRRLSFDQVRSLERNFEMENKLEPERKMQLAKELGLQPRQVAVWFQNRRARWKTKQLERDYEMLNTGYLKLKADFEAALREKDALKAKVQRLSGKTTSQDSQSDIESNSQCNSEAHCDATEPAPNHQTNCSPTTEVAQRKDSEDQQETLVKEQNIATSSDGSNDESSSELLDADSPRTTDSNHLSGLGADSNHLAAYCDTFPPESFVGPGELVFPVKLEDHGQFQVDPSCNYFLPPMLEQGVLPWWDWA</sequence>
<dbReference type="InterPro" id="IPR045224">
    <property type="entry name" value="HDZip_class_I_plant"/>
</dbReference>
<comment type="similarity">
    <text evidence="7">Belongs to the HD-ZIP homeobox family. Class I subfamily.</text>
</comment>
<dbReference type="InterPro" id="IPR000047">
    <property type="entry name" value="HTH_motif"/>
</dbReference>
<feature type="region of interest" description="Disordered" evidence="10">
    <location>
        <begin position="65"/>
        <end position="92"/>
    </location>
</feature>
<dbReference type="AlphaFoldDB" id="A0A8T0IX71"/>